<organism evidence="3 4">
    <name type="scientific">Sphaerimonospora cavernae</name>
    <dbReference type="NCBI Taxonomy" id="1740611"/>
    <lineage>
        <taxon>Bacteria</taxon>
        <taxon>Bacillati</taxon>
        <taxon>Actinomycetota</taxon>
        <taxon>Actinomycetes</taxon>
        <taxon>Streptosporangiales</taxon>
        <taxon>Streptosporangiaceae</taxon>
        <taxon>Sphaerimonospora</taxon>
    </lineage>
</organism>
<accession>A0ABV6UAL4</accession>
<evidence type="ECO:0000259" key="2">
    <source>
        <dbReference type="Pfam" id="PF13400"/>
    </source>
</evidence>
<keyword evidence="1" id="KW-0472">Membrane</keyword>
<dbReference type="Proteomes" id="UP001589870">
    <property type="component" value="Unassembled WGS sequence"/>
</dbReference>
<feature type="domain" description="Putative Flp pilus-assembly TadG-like N-terminal" evidence="2">
    <location>
        <begin position="13"/>
        <end position="59"/>
    </location>
</feature>
<sequence length="128" mass="13268">MRECGRRPRAERGSATVWVVGIMAIIWVAALVIVQIGTARVARHRAQSTADLSALAAASWALAAPGQACERAQTIAMANGARLRSCSLSGATADVAVVVEFVLPLAGSRTAIGSARAGPALRPARRRP</sequence>
<dbReference type="InterPro" id="IPR021202">
    <property type="entry name" value="Rv3654c-like"/>
</dbReference>
<feature type="transmembrane region" description="Helical" evidence="1">
    <location>
        <begin position="15"/>
        <end position="36"/>
    </location>
</feature>
<dbReference type="Pfam" id="PF13400">
    <property type="entry name" value="Tad"/>
    <property type="match status" value="1"/>
</dbReference>
<keyword evidence="4" id="KW-1185">Reference proteome</keyword>
<dbReference type="NCBIfam" id="TIGR03816">
    <property type="entry name" value="tadE_like_DECH"/>
    <property type="match status" value="1"/>
</dbReference>
<gene>
    <name evidence="3" type="ORF">ACFHYQ_23205</name>
</gene>
<dbReference type="EMBL" id="JBHMQT010000053">
    <property type="protein sequence ID" value="MFC0865208.1"/>
    <property type="molecule type" value="Genomic_DNA"/>
</dbReference>
<evidence type="ECO:0000313" key="4">
    <source>
        <dbReference type="Proteomes" id="UP001589870"/>
    </source>
</evidence>
<protein>
    <submittedName>
        <fullName evidence="3">Rv3654c family TadE-like protein</fullName>
    </submittedName>
</protein>
<comment type="caution">
    <text evidence="3">The sequence shown here is derived from an EMBL/GenBank/DDBJ whole genome shotgun (WGS) entry which is preliminary data.</text>
</comment>
<dbReference type="InterPro" id="IPR028087">
    <property type="entry name" value="Tad_N"/>
</dbReference>
<keyword evidence="1" id="KW-1133">Transmembrane helix</keyword>
<evidence type="ECO:0000256" key="1">
    <source>
        <dbReference type="SAM" id="Phobius"/>
    </source>
</evidence>
<reference evidence="3 4" key="1">
    <citation type="submission" date="2024-09" db="EMBL/GenBank/DDBJ databases">
        <authorList>
            <person name="Sun Q."/>
            <person name="Mori K."/>
        </authorList>
    </citation>
    <scope>NUCLEOTIDE SEQUENCE [LARGE SCALE GENOMIC DNA]</scope>
    <source>
        <strain evidence="3 4">TBRC 1851</strain>
    </source>
</reference>
<proteinExistence type="predicted"/>
<dbReference type="RefSeq" id="WP_394303246.1">
    <property type="nucleotide sequence ID" value="NZ_JBHMQT010000053.1"/>
</dbReference>
<name>A0ABV6UAL4_9ACTN</name>
<keyword evidence="1" id="KW-0812">Transmembrane</keyword>
<evidence type="ECO:0000313" key="3">
    <source>
        <dbReference type="EMBL" id="MFC0865208.1"/>
    </source>
</evidence>